<dbReference type="PANTHER" id="PTHR35566">
    <property type="entry name" value="BLR3599 PROTEIN"/>
    <property type="match status" value="1"/>
</dbReference>
<dbReference type="AlphaFoldDB" id="A0A853GQ19"/>
<sequence>MNTQLKPAIFWHQGLFLEPQHFQHQDAKLERALERHLELTTPWAWGFCSLQLDESALQARSLSISHVAVRWNDGAFTEFPGNARVESRRFELTDFAQGPRKAYLGLRRLMEDEVNVLRYEHIEDVTQSRSRFAALADPQQVPDLYSDGAAGHVAVMDYVLRIFWEDEIEHLGDYQLLPLVSLEQSGETVHPMPAFTPPCMTLAAAPQLQRLLQELRDEIIGRARQLEVFKKPLTSREQEGDTQLTSMLALSVLNRYGSQLNHLIEGPQAHPWTVYGVLRQLVGELSTFTEYCDLLGETRDSHSLLQPYEHADLGPVFDSIRTLLFRLLNEITLGPEMFVRFERDGAADTLYRAELPASFFGTRYRYYLMVRSALEVSETSSLLMLEGKLAPMESMEVTVNRSLPGIELIPLQTLPLGMPRRSGAAYFRVESQSELWDAVAADGRLALFLPNPPEELRVELIVIKG</sequence>
<dbReference type="InterPro" id="IPR010263">
    <property type="entry name" value="T6SS_TssK"/>
</dbReference>
<dbReference type="OrthoDB" id="9775333at2"/>
<dbReference type="Proteomes" id="UP000554144">
    <property type="component" value="Unassembled WGS sequence"/>
</dbReference>
<dbReference type="NCBIfam" id="TIGR03353">
    <property type="entry name" value="VI_chp_4"/>
    <property type="match status" value="1"/>
</dbReference>
<protein>
    <submittedName>
        <fullName evidence="1">Type VI secretion system baseplate subunit TssK</fullName>
    </submittedName>
</protein>
<dbReference type="Pfam" id="PF05936">
    <property type="entry name" value="T6SS_VasE"/>
    <property type="match status" value="1"/>
</dbReference>
<accession>A0A853GQ19</accession>
<proteinExistence type="predicted"/>
<keyword evidence="2" id="KW-1185">Reference proteome</keyword>
<comment type="caution">
    <text evidence="1">The sequence shown here is derived from an EMBL/GenBank/DDBJ whole genome shotgun (WGS) entry which is preliminary data.</text>
</comment>
<evidence type="ECO:0000313" key="2">
    <source>
        <dbReference type="Proteomes" id="UP000554144"/>
    </source>
</evidence>
<dbReference type="RefSeq" id="WP_130037313.1">
    <property type="nucleotide sequence ID" value="NZ_JACCEV010000001.1"/>
</dbReference>
<name>A0A853GQ19_9BURK</name>
<reference evidence="1 2" key="1">
    <citation type="submission" date="2020-07" db="EMBL/GenBank/DDBJ databases">
        <title>Taxonomic revisions and descriptions of new bacterial species based on genomic comparisons in the high-G+C-content subgroup of the family Alcaligenaceae.</title>
        <authorList>
            <person name="Szabo A."/>
            <person name="Felfoldi T."/>
        </authorList>
    </citation>
    <scope>NUCLEOTIDE SEQUENCE [LARGE SCALE GENOMIC DNA]</scope>
    <source>
        <strain evidence="1 2">DSM 25667</strain>
    </source>
</reference>
<organism evidence="1 2">
    <name type="scientific">Pollutimonas harenae</name>
    <dbReference type="NCBI Taxonomy" id="657015"/>
    <lineage>
        <taxon>Bacteria</taxon>
        <taxon>Pseudomonadati</taxon>
        <taxon>Pseudomonadota</taxon>
        <taxon>Betaproteobacteria</taxon>
        <taxon>Burkholderiales</taxon>
        <taxon>Alcaligenaceae</taxon>
        <taxon>Pollutimonas</taxon>
    </lineage>
</organism>
<dbReference type="EMBL" id="JACCEV010000001">
    <property type="protein sequence ID" value="NYT85138.1"/>
    <property type="molecule type" value="Genomic_DNA"/>
</dbReference>
<evidence type="ECO:0000313" key="1">
    <source>
        <dbReference type="EMBL" id="NYT85138.1"/>
    </source>
</evidence>
<gene>
    <name evidence="1" type="primary">tssK</name>
    <name evidence="1" type="ORF">H0A62_05940</name>
</gene>
<dbReference type="PANTHER" id="PTHR35566:SF1">
    <property type="entry name" value="TYPE VI SECRETION SYSTEM BASEPLATE COMPONENT TSSK1"/>
    <property type="match status" value="1"/>
</dbReference>